<feature type="repeat" description="ANK" evidence="3">
    <location>
        <begin position="154"/>
        <end position="175"/>
    </location>
</feature>
<evidence type="ECO:0000256" key="1">
    <source>
        <dbReference type="ARBA" id="ARBA00022737"/>
    </source>
</evidence>
<dbReference type="EMBL" id="JAVRBK010000002">
    <property type="protein sequence ID" value="KAK5648482.1"/>
    <property type="molecule type" value="Genomic_DNA"/>
</dbReference>
<keyword evidence="1" id="KW-0677">Repeat</keyword>
<feature type="repeat" description="ANK" evidence="3">
    <location>
        <begin position="13"/>
        <end position="45"/>
    </location>
</feature>
<keyword evidence="6" id="KW-1185">Reference proteome</keyword>
<dbReference type="InterPro" id="IPR002110">
    <property type="entry name" value="Ankyrin_rpt"/>
</dbReference>
<reference evidence="5 6" key="1">
    <citation type="journal article" date="2024" name="Insects">
        <title>An Improved Chromosome-Level Genome Assembly of the Firefly Pyrocoelia pectoralis.</title>
        <authorList>
            <person name="Fu X."/>
            <person name="Meyer-Rochow V.B."/>
            <person name="Ballantyne L."/>
            <person name="Zhu X."/>
        </authorList>
    </citation>
    <scope>NUCLEOTIDE SEQUENCE [LARGE SCALE GENOMIC DNA]</scope>
    <source>
        <strain evidence="5">XCY_ONT2</strain>
    </source>
</reference>
<gene>
    <name evidence="5" type="ORF">RI129_003374</name>
</gene>
<comment type="caution">
    <text evidence="5">The sequence shown here is derived from an EMBL/GenBank/DDBJ whole genome shotgun (WGS) entry which is preliminary data.</text>
</comment>
<evidence type="ECO:0000256" key="4">
    <source>
        <dbReference type="SAM" id="MobiDB-lite"/>
    </source>
</evidence>
<keyword evidence="2 3" id="KW-0040">ANK repeat</keyword>
<dbReference type="Proteomes" id="UP001329430">
    <property type="component" value="Chromosome 2"/>
</dbReference>
<dbReference type="Pfam" id="PF12796">
    <property type="entry name" value="Ank_2"/>
    <property type="match status" value="3"/>
</dbReference>
<dbReference type="GO" id="GO:0005929">
    <property type="term" value="C:cilium"/>
    <property type="evidence" value="ECO:0007669"/>
    <property type="project" value="TreeGrafter"/>
</dbReference>
<feature type="region of interest" description="Disordered" evidence="4">
    <location>
        <begin position="492"/>
        <end position="527"/>
    </location>
</feature>
<sequence>MAAPDLVDSHDDEGFTPLHLAVIAGNMPLVTFLLANNADVNAVDNEKHTVVHWATVCGETVSLRAILAAGAPVSTPDVHGGYPLHYAAQMCGGEKDPSLGLQVLYTLLSNEDINVSVEDGEGRPPLLWAASAGSAKAVLALIRAGSSVESHDKDGLTALHCAASRGHTDCIDTLLTLCAASPDVIDITLGHADATALLLSHSADPNRQDRKGRSPAHCGCAKGQFETVKMLSSHGANLWLRNARGDLPLHEAAASGRRDLVRWLLESRPSQVNARNNDGRCPLHLAALNDNADMCKILIDTGAHINPVLRTSKNALMTPMDCALQRGFRSTAKYLQLHGGVPASRLTGPSQGPAVASAVSLQIRDDVTLWGGTSSEGESEDIKQKKIKKKMYKKKLDYKYEKKREPISLSDLEPTKLGDNGDVNSVPSSKKDSSVERKDATTSIDKADTHPNEIIIYANEVNINDKFGDIRIERTNENTEPNSISNEQNKINIPCTKRNSGSSDRRPKSAKYGRFKNKGKKSLDNGGEVNQIGENLIVDKQDEINTPVECVNGREDKNIVPVEEAQPDIATFVDNEISSRLTQSNGQSARSNTSLEDEDNHKEMIVEVSVHSPPKETQAQTQEAPLNSSKIEAQVKPHEENVTEKATSESTVETITKNDAPARQVVDEISNITNAIQNKEQNGVTDKVDSDDHRILTDTVLNVTDKTGEGQHDDNVTKENKIKTESLNIELVERVVTNEETVSNLDNIDNSSNDNSLLNKIDVTITSKNNNIQDLNDKEKNLVTSHEVQLTEINGDASSQLKPAVSKEPKSPRPTKVTNQLSEDESSSSILTVTPKQHKSFTVLNDNELRLEKKKSTSENGSPKKFNQHERLRRSKIPTPIVNLQSHLSKSDRYLERSKQEQPGIDVRVPSLPNIYAAKGMELKDTRPVSNLSAPLASTYSDNDIETGSEGENISSAARRKKLRKRSRGRNAKSAGSDYDSNLIDSGFEPSPRSTRIPKSKNMSERGVNMTSVTQTIQSNIRRYHLERKIFQHLLDLKRLQIRSGQHNESVLVKRAVDAYHRSCAATVGAGRYLSQDYTFKDFESFLYNSLRKIQKNGSEHLNGLPEAPRNPLHCTQSTHRCDHATHAYTGVPCAAYLPKMNHHNIPKIGFECEPSNFLPKITSKNAVTLELCHGNDKQVISLPAERLDQNKRYYVTFTVKGSDEKSTSNGSISNSHLHSKSD</sequence>
<evidence type="ECO:0000313" key="6">
    <source>
        <dbReference type="Proteomes" id="UP001329430"/>
    </source>
</evidence>
<feature type="compositionally biased region" description="Basic residues" evidence="4">
    <location>
        <begin position="958"/>
        <end position="971"/>
    </location>
</feature>
<name>A0AAN7ZN36_9COLE</name>
<feature type="repeat" description="ANK" evidence="3">
    <location>
        <begin position="244"/>
        <end position="266"/>
    </location>
</feature>
<dbReference type="Pfam" id="PF13637">
    <property type="entry name" value="Ank_4"/>
    <property type="match status" value="1"/>
</dbReference>
<feature type="region of interest" description="Disordered" evidence="4">
    <location>
        <begin position="934"/>
        <end position="1008"/>
    </location>
</feature>
<feature type="compositionally biased region" description="Basic and acidic residues" evidence="4">
    <location>
        <begin position="633"/>
        <end position="647"/>
    </location>
</feature>
<feature type="compositionally biased region" description="Polar residues" evidence="4">
    <location>
        <begin position="1208"/>
        <end position="1217"/>
    </location>
</feature>
<feature type="compositionally biased region" description="Basic and acidic residues" evidence="4">
    <location>
        <begin position="889"/>
        <end position="900"/>
    </location>
</feature>
<feature type="compositionally biased region" description="Polar residues" evidence="4">
    <location>
        <begin position="492"/>
        <end position="502"/>
    </location>
</feature>
<feature type="region of interest" description="Disordered" evidence="4">
    <location>
        <begin position="793"/>
        <end position="907"/>
    </location>
</feature>
<organism evidence="5 6">
    <name type="scientific">Pyrocoelia pectoralis</name>
    <dbReference type="NCBI Taxonomy" id="417401"/>
    <lineage>
        <taxon>Eukaryota</taxon>
        <taxon>Metazoa</taxon>
        <taxon>Ecdysozoa</taxon>
        <taxon>Arthropoda</taxon>
        <taxon>Hexapoda</taxon>
        <taxon>Insecta</taxon>
        <taxon>Pterygota</taxon>
        <taxon>Neoptera</taxon>
        <taxon>Endopterygota</taxon>
        <taxon>Coleoptera</taxon>
        <taxon>Polyphaga</taxon>
        <taxon>Elateriformia</taxon>
        <taxon>Elateroidea</taxon>
        <taxon>Lampyridae</taxon>
        <taxon>Lampyrinae</taxon>
        <taxon>Pyrocoelia</taxon>
    </lineage>
</organism>
<dbReference type="AlphaFoldDB" id="A0AAN7ZN36"/>
<dbReference type="SUPFAM" id="SSF48403">
    <property type="entry name" value="Ankyrin repeat"/>
    <property type="match status" value="1"/>
</dbReference>
<dbReference type="InterPro" id="IPR036770">
    <property type="entry name" value="Ankyrin_rpt-contain_sf"/>
</dbReference>
<evidence type="ECO:0000256" key="2">
    <source>
        <dbReference type="ARBA" id="ARBA00023043"/>
    </source>
</evidence>
<dbReference type="PANTHER" id="PTHR24178:SF9">
    <property type="entry name" value="ANK_REP_REGION DOMAIN-CONTAINING PROTEIN"/>
    <property type="match status" value="1"/>
</dbReference>
<evidence type="ECO:0000313" key="5">
    <source>
        <dbReference type="EMBL" id="KAK5648482.1"/>
    </source>
</evidence>
<feature type="compositionally biased region" description="Polar residues" evidence="4">
    <location>
        <begin position="615"/>
        <end position="631"/>
    </location>
</feature>
<feature type="compositionally biased region" description="Basic residues" evidence="4">
    <location>
        <begin position="508"/>
        <end position="520"/>
    </location>
</feature>
<proteinExistence type="predicted"/>
<feature type="compositionally biased region" description="Polar residues" evidence="4">
    <location>
        <begin position="816"/>
        <end position="845"/>
    </location>
</feature>
<dbReference type="PANTHER" id="PTHR24178">
    <property type="entry name" value="MOLTING PROTEIN MLT-4"/>
    <property type="match status" value="1"/>
</dbReference>
<protein>
    <submittedName>
        <fullName evidence="5">Uncharacterized protein</fullName>
    </submittedName>
</protein>
<feature type="compositionally biased region" description="Basic and acidic residues" evidence="4">
    <location>
        <begin position="429"/>
        <end position="445"/>
    </location>
</feature>
<dbReference type="Gene3D" id="1.25.40.20">
    <property type="entry name" value="Ankyrin repeat-containing domain"/>
    <property type="match status" value="4"/>
</dbReference>
<evidence type="ECO:0000256" key="3">
    <source>
        <dbReference type="PROSITE-ProRule" id="PRU00023"/>
    </source>
</evidence>
<accession>A0AAN7ZN36</accession>
<feature type="repeat" description="ANK" evidence="3">
    <location>
        <begin position="278"/>
        <end position="310"/>
    </location>
</feature>
<feature type="compositionally biased region" description="Polar residues" evidence="4">
    <location>
        <begin position="576"/>
        <end position="594"/>
    </location>
</feature>
<feature type="region of interest" description="Disordered" evidence="4">
    <location>
        <begin position="575"/>
        <end position="651"/>
    </location>
</feature>
<dbReference type="PROSITE" id="PS50088">
    <property type="entry name" value="ANK_REPEAT"/>
    <property type="match status" value="6"/>
</dbReference>
<feature type="repeat" description="ANK" evidence="3">
    <location>
        <begin position="121"/>
        <end position="153"/>
    </location>
</feature>
<dbReference type="GO" id="GO:1904108">
    <property type="term" value="P:protein localization to ciliary inversin compartment"/>
    <property type="evidence" value="ECO:0007669"/>
    <property type="project" value="TreeGrafter"/>
</dbReference>
<dbReference type="PROSITE" id="PS50297">
    <property type="entry name" value="ANK_REP_REGION"/>
    <property type="match status" value="5"/>
</dbReference>
<feature type="repeat" description="ANK" evidence="3">
    <location>
        <begin position="211"/>
        <end position="243"/>
    </location>
</feature>
<feature type="compositionally biased region" description="Basic and acidic residues" evidence="4">
    <location>
        <begin position="847"/>
        <end position="857"/>
    </location>
</feature>
<dbReference type="SMART" id="SM00248">
    <property type="entry name" value="ANK"/>
    <property type="match status" value="9"/>
</dbReference>
<feature type="region of interest" description="Disordered" evidence="4">
    <location>
        <begin position="1203"/>
        <end position="1223"/>
    </location>
</feature>
<feature type="region of interest" description="Disordered" evidence="4">
    <location>
        <begin position="411"/>
        <end position="445"/>
    </location>
</feature>